<dbReference type="RefSeq" id="WP_074883400.1">
    <property type="nucleotide sequence ID" value="NZ_FOXO01000002.1"/>
</dbReference>
<evidence type="ECO:0000313" key="2">
    <source>
        <dbReference type="EMBL" id="SFP44715.1"/>
    </source>
</evidence>
<dbReference type="Pfam" id="PF21688">
    <property type="entry name" value="FAD-depend_C"/>
    <property type="match status" value="1"/>
</dbReference>
<dbReference type="Gene3D" id="3.30.70.2700">
    <property type="match status" value="1"/>
</dbReference>
<dbReference type="InterPro" id="IPR049516">
    <property type="entry name" value="FAD-depend_C"/>
</dbReference>
<dbReference type="InterPro" id="IPR028348">
    <property type="entry name" value="FAD-binding_protein"/>
</dbReference>
<dbReference type="SUPFAM" id="SSF51905">
    <property type="entry name" value="FAD/NAD(P)-binding domain"/>
    <property type="match status" value="1"/>
</dbReference>
<dbReference type="Pfam" id="PF13450">
    <property type="entry name" value="NAD_binding_8"/>
    <property type="match status" value="1"/>
</dbReference>
<accession>A0A1I5QEM7</accession>
<dbReference type="PANTHER" id="PTHR42842:SF3">
    <property type="entry name" value="FAD_NAD(P)-BINDING OXIDOREDUCTASE FAMILY PROTEIN"/>
    <property type="match status" value="1"/>
</dbReference>
<dbReference type="PIRSF" id="PIRSF038984">
    <property type="entry name" value="FAD_binding_protein"/>
    <property type="match status" value="1"/>
</dbReference>
<organism evidence="2 3">
    <name type="scientific">Butyrivibrio proteoclasticus</name>
    <dbReference type="NCBI Taxonomy" id="43305"/>
    <lineage>
        <taxon>Bacteria</taxon>
        <taxon>Bacillati</taxon>
        <taxon>Bacillota</taxon>
        <taxon>Clostridia</taxon>
        <taxon>Lachnospirales</taxon>
        <taxon>Lachnospiraceae</taxon>
        <taxon>Butyrivibrio</taxon>
    </lineage>
</organism>
<dbReference type="AlphaFoldDB" id="A0A1I5QEM7"/>
<name>A0A1I5QEM7_9FIRM</name>
<dbReference type="EMBL" id="FOXO01000002">
    <property type="protein sequence ID" value="SFP44715.1"/>
    <property type="molecule type" value="Genomic_DNA"/>
</dbReference>
<proteinExistence type="predicted"/>
<dbReference type="PANTHER" id="PTHR42842">
    <property type="entry name" value="FAD/NAD(P)-BINDING OXIDOREDUCTASE"/>
    <property type="match status" value="1"/>
</dbReference>
<dbReference type="Proteomes" id="UP000182624">
    <property type="component" value="Unassembled WGS sequence"/>
</dbReference>
<dbReference type="Gene3D" id="3.50.50.60">
    <property type="entry name" value="FAD/NAD(P)-binding domain"/>
    <property type="match status" value="2"/>
</dbReference>
<reference evidence="3" key="1">
    <citation type="submission" date="2016-10" db="EMBL/GenBank/DDBJ databases">
        <authorList>
            <person name="Varghese N."/>
            <person name="Submissions S."/>
        </authorList>
    </citation>
    <scope>NUCLEOTIDE SEQUENCE [LARGE SCALE GENOMIC DNA]</scope>
    <source>
        <strain evidence="3">P18</strain>
    </source>
</reference>
<protein>
    <recommendedName>
        <fullName evidence="1">FAD-dependent protein C-terminal domain-containing protein</fullName>
    </recommendedName>
</protein>
<dbReference type="InterPro" id="IPR036188">
    <property type="entry name" value="FAD/NAD-bd_sf"/>
</dbReference>
<dbReference type="OrthoDB" id="9762921at2"/>
<evidence type="ECO:0000259" key="1">
    <source>
        <dbReference type="Pfam" id="PF21688"/>
    </source>
</evidence>
<gene>
    <name evidence="2" type="ORF">SAMN04487928_10285</name>
</gene>
<keyword evidence="3" id="KW-1185">Reference proteome</keyword>
<sequence>MIRINQIKLIHDENKFYDYDSINDVLKTKAAKILRISEGNIESFEIIRHSIDARKKPEIYHIYIVDVSLKNINESGVVKKCKNKDVSIIEPVRYVFPYDYQDIADKKDLRPVIIGAGPAGLFCGYVLAKHGFKPLILERGANVDKRTEIVEHFWKTGEIDETSNVQFGEGGAGTFSDGKLNTMVKDKDGRGRTALKIFVDNGAPKDILYDAKPHIGTDILRDVVKNMRNSIIEWGGEVRFESKVDGIELSMNGEVTGLKVGTEIIPCNEAVLAIGHSARDTFYMLKEKKVEMTPKPFAVGFRVEHPQALINFSQYGIASPKALGPAPYKLTTTTDSGRGVYSFCMCPGGFVVNASSEKGRLAVNGMSYSKRDSSNANSAIIITVDPKDFGSDDVLAGIEFQRKLEEKAYKAGNGKIPVEYYGNFKAAVSGKDDKQTVDDLLSQYEEDFNLKENTPSMRGDHVFANVHDILPDDLNNAFIQGMEKFGSMIKGYNSEYALVSGVESRTSSPVRIGRDENGQSVNVKGLFPCGEGAGYAGGIMSAAMDGMKIAEYVAERICKNEKK</sequence>
<evidence type="ECO:0000313" key="3">
    <source>
        <dbReference type="Proteomes" id="UP000182624"/>
    </source>
</evidence>
<feature type="domain" description="FAD-dependent protein C-terminal" evidence="1">
    <location>
        <begin position="296"/>
        <end position="506"/>
    </location>
</feature>